<dbReference type="RefSeq" id="XP_001272960.1">
    <property type="nucleotide sequence ID" value="XM_001272959.1"/>
</dbReference>
<sequence length="645" mass="71633">MLGQVPSRTRQNKRNLTKASTIDAIDVDMQHELNSLEELASSRPIALSELWSRASLRGKATRSLKSVQHLSVRSEDAKDISNDATSAVASPSKTRPRFTSLPQPCNDEGHNKSHQGASLKRPQIQSELYTATQTVEAEGLGWYAHSDNLIHENPLSYTTGVDPSRAQYPGHGHHEGSEIPFFKSRVFLRMEHASWPGDTCSSYNPHADCYSQGLGSDDLHMAGAYIELPHSSIDTEANRLSYDTSTTQGYHYNNEDIHSTLFALNHNYSEQLQQGYQVQEPEQTETEYSEVVHEKLPSKFSKSAQARISSSKEIQYSNPIRFSNASHLRKLSAAESNSSKDSAKRSIKEEASAYLQSVVEDAQQASQNSMVQSSTSVLGRRSEIDHSANCLGSFPAILTTKQKKVGETRSGSEQSFPLNEPFTLFHGSSSLGQTPIQHNDPNGNESNETREVIHGPYGGIESVAGRITRPPPGLCMPSMPGTTTESSYPDNPFVPKSARLEAVNTWFHTDNRGQEQLRQYVAAIAQDHAERTALFHDGSTSVPEATTVMQTTLLLGNAIANLQTYVSRNHMEQAEYFATYGEAQPHCYESSPDGHPSFFDRDPLFNQWRLPTTRGSHCVSRKYEKELISIRFHEARAINQTSNGW</sequence>
<proteinExistence type="predicted"/>
<dbReference type="AlphaFoldDB" id="A1CF85"/>
<reference evidence="2 3" key="1">
    <citation type="journal article" date="2008" name="PLoS Genet.">
        <title>Genomic islands in the pathogenic filamentous fungus Aspergillus fumigatus.</title>
        <authorList>
            <person name="Fedorova N.D."/>
            <person name="Khaldi N."/>
            <person name="Joardar V.S."/>
            <person name="Maiti R."/>
            <person name="Amedeo P."/>
            <person name="Anderson M.J."/>
            <person name="Crabtree J."/>
            <person name="Silva J.C."/>
            <person name="Badger J.H."/>
            <person name="Albarraq A."/>
            <person name="Angiuoli S."/>
            <person name="Bussey H."/>
            <person name="Bowyer P."/>
            <person name="Cotty P.J."/>
            <person name="Dyer P.S."/>
            <person name="Egan A."/>
            <person name="Galens K."/>
            <person name="Fraser-Liggett C.M."/>
            <person name="Haas B.J."/>
            <person name="Inman J.M."/>
            <person name="Kent R."/>
            <person name="Lemieux S."/>
            <person name="Malavazi I."/>
            <person name="Orvis J."/>
            <person name="Roemer T."/>
            <person name="Ronning C.M."/>
            <person name="Sundaram J.P."/>
            <person name="Sutton G."/>
            <person name="Turner G."/>
            <person name="Venter J.C."/>
            <person name="White O.R."/>
            <person name="Whitty B.R."/>
            <person name="Youngman P."/>
            <person name="Wolfe K.H."/>
            <person name="Goldman G.H."/>
            <person name="Wortman J.R."/>
            <person name="Jiang B."/>
            <person name="Denning D.W."/>
            <person name="Nierman W.C."/>
        </authorList>
    </citation>
    <scope>NUCLEOTIDE SEQUENCE [LARGE SCALE GENOMIC DNA]</scope>
    <source>
        <strain evidence="3">ATCC 1007 / CBS 513.65 / DSM 816 / NCTC 3887 / NRRL 1</strain>
    </source>
</reference>
<dbReference type="STRING" id="344612.A1CF85"/>
<name>A1CF85_ASPCL</name>
<dbReference type="KEGG" id="act:ACLA_092320"/>
<feature type="region of interest" description="Disordered" evidence="1">
    <location>
        <begin position="72"/>
        <end position="121"/>
    </location>
</feature>
<evidence type="ECO:0000313" key="2">
    <source>
        <dbReference type="EMBL" id="EAW11534.1"/>
    </source>
</evidence>
<dbReference type="eggNOG" id="ENOG502RNRJ">
    <property type="taxonomic scope" value="Eukaryota"/>
</dbReference>
<feature type="compositionally biased region" description="Basic and acidic residues" evidence="1">
    <location>
        <begin position="72"/>
        <end position="81"/>
    </location>
</feature>
<evidence type="ECO:0000313" key="3">
    <source>
        <dbReference type="Proteomes" id="UP000006701"/>
    </source>
</evidence>
<accession>A1CF85</accession>
<dbReference type="VEuPathDB" id="FungiDB:ACLA_092320"/>
<gene>
    <name evidence="2" type="ORF">ACLA_092320</name>
</gene>
<dbReference type="HOGENOM" id="CLU_028408_0_0_1"/>
<dbReference type="Proteomes" id="UP000006701">
    <property type="component" value="Unassembled WGS sequence"/>
</dbReference>
<dbReference type="OMA" id="VDSACCE"/>
<feature type="compositionally biased region" description="Polar residues" evidence="1">
    <location>
        <begin position="82"/>
        <end position="93"/>
    </location>
</feature>
<dbReference type="GeneID" id="4705209"/>
<keyword evidence="3" id="KW-1185">Reference proteome</keyword>
<evidence type="ECO:0000256" key="1">
    <source>
        <dbReference type="SAM" id="MobiDB-lite"/>
    </source>
</evidence>
<dbReference type="EMBL" id="DS027052">
    <property type="protein sequence ID" value="EAW11534.1"/>
    <property type="molecule type" value="Genomic_DNA"/>
</dbReference>
<dbReference type="OrthoDB" id="10251048at2759"/>
<protein>
    <submittedName>
        <fullName evidence="2">Uncharacterized protein</fullName>
    </submittedName>
</protein>
<organism evidence="2 3">
    <name type="scientific">Aspergillus clavatus (strain ATCC 1007 / CBS 513.65 / DSM 816 / NCTC 3887 / NRRL 1 / QM 1276 / 107)</name>
    <dbReference type="NCBI Taxonomy" id="344612"/>
    <lineage>
        <taxon>Eukaryota</taxon>
        <taxon>Fungi</taxon>
        <taxon>Dikarya</taxon>
        <taxon>Ascomycota</taxon>
        <taxon>Pezizomycotina</taxon>
        <taxon>Eurotiomycetes</taxon>
        <taxon>Eurotiomycetidae</taxon>
        <taxon>Eurotiales</taxon>
        <taxon>Aspergillaceae</taxon>
        <taxon>Aspergillus</taxon>
        <taxon>Aspergillus subgen. Fumigati</taxon>
    </lineage>
</organism>